<dbReference type="EMBL" id="CAXDID020000022">
    <property type="protein sequence ID" value="CAL5987944.1"/>
    <property type="molecule type" value="Genomic_DNA"/>
</dbReference>
<protein>
    <submittedName>
        <fullName evidence="2">Hypothetical_protein</fullName>
    </submittedName>
</protein>
<reference evidence="1" key="1">
    <citation type="submission" date="2023-06" db="EMBL/GenBank/DDBJ databases">
        <authorList>
            <person name="Kurt Z."/>
        </authorList>
    </citation>
    <scope>NUCLEOTIDE SEQUENCE</scope>
</reference>
<evidence type="ECO:0000313" key="2">
    <source>
        <dbReference type="EMBL" id="CAL5987944.1"/>
    </source>
</evidence>
<keyword evidence="3" id="KW-1185">Reference proteome</keyword>
<organism evidence="1">
    <name type="scientific">Hexamita inflata</name>
    <dbReference type="NCBI Taxonomy" id="28002"/>
    <lineage>
        <taxon>Eukaryota</taxon>
        <taxon>Metamonada</taxon>
        <taxon>Diplomonadida</taxon>
        <taxon>Hexamitidae</taxon>
        <taxon>Hexamitinae</taxon>
        <taxon>Hexamita</taxon>
    </lineage>
</organism>
<gene>
    <name evidence="2" type="ORF">HINF_LOCUS10128</name>
    <name evidence="1" type="ORF">HINF_LOCUS64691</name>
</gene>
<comment type="caution">
    <text evidence="1">The sequence shown here is derived from an EMBL/GenBank/DDBJ whole genome shotgun (WGS) entry which is preliminary data.</text>
</comment>
<dbReference type="Proteomes" id="UP001642409">
    <property type="component" value="Unassembled WGS sequence"/>
</dbReference>
<evidence type="ECO:0000313" key="3">
    <source>
        <dbReference type="Proteomes" id="UP001642409"/>
    </source>
</evidence>
<sequence length="602" mass="67256">MLLCGILNSQKHLQQIVYDKQVTICINQISFNNNVHQMISFCSKQSYLKQQQLTGLIISSKPNLVFNSLYTETVQNVVLNFNYKMMDLYSFALFGVTTEILIQNSILSVRISQQLAQSALVCFSCDLHVMSSEFAFVAFGQNISGLVLNQFKNIMINESLIQFRLSGVNVGGLLLQSKQSLIQMADVNISGYATASTVSGLLIAFVTDIIQIIVSNSKICSNIDKYAGLNSGNLQLIGSFSIFCDICRNKTYAYGLCSTYLENVELIDNKFVCKSSLEFNGEQCQCPEGQVLNGSLCINVLYSVNEIIQRTSMLNQSIKSLNGLETKVKELENIQQQICIEIEEFKDLDKETQNNLISSISRIQNYIILNSTNTLNNLERNSTILDLRIYNNMTILTNDFKNLNQIFDDINQSTMKLNDDIQAHIDSSRILQQNVLNLSTQIQTQNDDIQQRQQYLTNLHRKVACMNDYSSYQQCPCYFETPGASLVYDMCVCIPGASMENGICVCIITGQSIVGGVCICPAGSTLSENTCACNVVGSELQSNKCVCTKDFILSQIYWNGGNYWCKDKQLCCSTNCAGPAYTCSNQITYWSGCSSYTTYVTE</sequence>
<reference evidence="2 3" key="2">
    <citation type="submission" date="2024-07" db="EMBL/GenBank/DDBJ databases">
        <authorList>
            <person name="Akdeniz Z."/>
        </authorList>
    </citation>
    <scope>NUCLEOTIDE SEQUENCE [LARGE SCALE GENOMIC DNA]</scope>
</reference>
<accession>A0AA86RM10</accession>
<name>A0AA86RM10_9EUKA</name>
<dbReference type="AlphaFoldDB" id="A0AA86RM10"/>
<proteinExistence type="predicted"/>
<dbReference type="EMBL" id="CATOUU010001177">
    <property type="protein sequence ID" value="CAI9977046.1"/>
    <property type="molecule type" value="Genomic_DNA"/>
</dbReference>
<evidence type="ECO:0000313" key="1">
    <source>
        <dbReference type="EMBL" id="CAI9977046.1"/>
    </source>
</evidence>